<dbReference type="RefSeq" id="WP_025345912.1">
    <property type="nucleotide sequence ID" value="NZ_CP007201.1"/>
</dbReference>
<evidence type="ECO:0000313" key="2">
    <source>
        <dbReference type="EMBL" id="AHJ14083.1"/>
    </source>
</evidence>
<dbReference type="AlphaFoldDB" id="A0AA86AQX9"/>
<organism evidence="2 3">
    <name type="scientific">Sulfurospirillum multivorans (strain DM 12446 / JCM 15788 / NBRC 109480)</name>
    <dbReference type="NCBI Taxonomy" id="1150621"/>
    <lineage>
        <taxon>Bacteria</taxon>
        <taxon>Pseudomonadati</taxon>
        <taxon>Campylobacterota</taxon>
        <taxon>Epsilonproteobacteria</taxon>
        <taxon>Campylobacterales</taxon>
        <taxon>Sulfurospirillaceae</taxon>
        <taxon>Sulfurospirillum</taxon>
    </lineage>
</organism>
<evidence type="ECO:0000313" key="3">
    <source>
        <dbReference type="Proteomes" id="UP000019322"/>
    </source>
</evidence>
<reference evidence="2 3" key="1">
    <citation type="journal article" date="2014" name="Environ. Microbiol.">
        <title>Insights into organohalide respiration and the versatile catabolism of Sulfurospirillum multivorans gained from comparative genomics and physiological studies.</title>
        <authorList>
            <person name="Goris T."/>
            <person name="Schubert T."/>
            <person name="Gadkari J."/>
            <person name="Wubet T."/>
            <person name="Tarkka M."/>
            <person name="Buscot F."/>
            <person name="Adrian L."/>
            <person name="Diekert G."/>
        </authorList>
    </citation>
    <scope>NUCLEOTIDE SEQUENCE [LARGE SCALE GENOMIC DNA]</scope>
    <source>
        <strain evidence="3">DM 12446 / JCM 15788 / NBRC 109480</strain>
    </source>
</reference>
<feature type="transmembrane region" description="Helical" evidence="1">
    <location>
        <begin position="68"/>
        <end position="85"/>
    </location>
</feature>
<dbReference type="KEGG" id="smul:SMUL_2846"/>
<gene>
    <name evidence="2" type="ORF">SMUL_2846</name>
</gene>
<keyword evidence="1" id="KW-0812">Transmembrane</keyword>
<sequence length="474" mass="55881">MEIMISLLLIVLIWLLMSVYLIVTLYIVINVVKCVKALFTTMPRRGYKQRFVSKLSLNIRTFLPKRRFIQLIIVMALINIGLYGMSRNSWIDNEEALHVKAKHYLVAGDVLSRQLEVVYAIIHPDSYKIRPLVWLLQGIYALGEQYLPSDDSEKAMWYYRFFIYPYASKDILPYSNLAVKEYFRPYMPHFLGHIFVEFPPLGPMFFYDNGIQNDKLVDKDYREPQIRFLTKSFEILEELSTKPIHDPNMYRAYLQAYPGFAFFYSLKQGYYYNGFQNRQALYKEPWFVEQDRKQLAWYLDFEKKFTDEKVQKLYGKRLAKNKVLLYCALLSMTEDFIEITHINHTFSCEGEPMQTYVRVRNLLVGENANKAPLLRSSKYKELRQLNASQKEKGGVLFELSNQEIDTLYFSYISGYGGMYKHIGTKVCNYSIYGNSHDGADNITYVEKNAEKFVANRYQEFLEKINKTTKTGEKQ</sequence>
<evidence type="ECO:0000256" key="1">
    <source>
        <dbReference type="SAM" id="Phobius"/>
    </source>
</evidence>
<keyword evidence="1" id="KW-0472">Membrane</keyword>
<dbReference type="EMBL" id="CP007201">
    <property type="protein sequence ID" value="AHJ14083.1"/>
    <property type="molecule type" value="Genomic_DNA"/>
</dbReference>
<keyword evidence="1" id="KW-1133">Transmembrane helix</keyword>
<accession>A0AA86AQX9</accession>
<name>A0AA86AQX9_SULMK</name>
<dbReference type="Proteomes" id="UP000019322">
    <property type="component" value="Chromosome"/>
</dbReference>
<feature type="transmembrane region" description="Helical" evidence="1">
    <location>
        <begin position="6"/>
        <end position="29"/>
    </location>
</feature>
<proteinExistence type="predicted"/>
<protein>
    <submittedName>
        <fullName evidence="2">Uncharacterized protein</fullName>
    </submittedName>
</protein>